<keyword evidence="1 2" id="KW-0129">CBS domain</keyword>
<dbReference type="InterPro" id="IPR014710">
    <property type="entry name" value="RmlC-like_jellyroll"/>
</dbReference>
<dbReference type="InterPro" id="IPR005105">
    <property type="entry name" value="GlnD_Uridyltrans_N"/>
</dbReference>
<dbReference type="InterPro" id="IPR018490">
    <property type="entry name" value="cNMP-bd_dom_sf"/>
</dbReference>
<dbReference type="Pfam" id="PF03445">
    <property type="entry name" value="DUF294"/>
    <property type="match status" value="1"/>
</dbReference>
<evidence type="ECO:0000313" key="5">
    <source>
        <dbReference type="EMBL" id="QGT78594.1"/>
    </source>
</evidence>
<dbReference type="PANTHER" id="PTHR43080:SF2">
    <property type="entry name" value="CBS DOMAIN-CONTAINING PROTEIN"/>
    <property type="match status" value="1"/>
</dbReference>
<dbReference type="CDD" id="cd04587">
    <property type="entry name" value="CBS_pair_CAP-ED_NT_Pol-beta-like_DUF294_assoc"/>
    <property type="match status" value="1"/>
</dbReference>
<evidence type="ECO:0000256" key="3">
    <source>
        <dbReference type="SAM" id="MobiDB-lite"/>
    </source>
</evidence>
<dbReference type="InterPro" id="IPR018821">
    <property type="entry name" value="DUF294_put_nucleoTrafse_sb-bd"/>
</dbReference>
<sequence length="628" mass="69599">MAAELWEIRDFIAEVPAFAELPGKVLDALPRRLTVRYLRRGRPFPPPDAEPGLWIVRSGALAVREPDGRLREKLGETDLYLDAPQPTEPEARGEDTAETPAVAVVEDSLLYQLPLPAFEDLLEAHPVFAWRFERSRRERLERALSELGQGGRPEALMAATVEALRRREPITASPAIPIRQGAEIMTEAQVSALLLVEDERLVGLVTDRDLRRRCLAAGVSVDSPLREIMTESLITVAPTSSAFEASLLFSRHNIHHLPVVAEDGALVGILSTSDLLRHQGTHSIHLVRDAMAAPDLEAIARVGSRLPDLEAQLVAIGAEAEPLGEAMVTVTDAMTRRLTELAEQALGPAPVDWAWAALGSQGRREQTAFTDQDNALILDEAFDPAQHGEWFERFAQFVTEGLAAAGLEPCPGETMATTPDWRQSVAGWARTFRDWIEQPEPHSIMLATNFFDMRVVAGRDSLLDALWGTVRPLARSNTIFQRRLANNALAIRMPLGFFRRLVVVDDEQHDDRLDLKRYGLMPIADLARLHAVSLGLPELHTVRRLQAASAAGGLSASAAAGLVDAWRLFYVLRARHQAAQARRGEPLDNRLDPDRLSGLERDHLRDAFRVVDDHQRWVRAPFDVSGTR</sequence>
<feature type="domain" description="CBS" evidence="4">
    <location>
        <begin position="164"/>
        <end position="223"/>
    </location>
</feature>
<dbReference type="InterPro" id="IPR051257">
    <property type="entry name" value="Diverse_CBS-Domain"/>
</dbReference>
<evidence type="ECO:0000259" key="4">
    <source>
        <dbReference type="PROSITE" id="PS51371"/>
    </source>
</evidence>
<evidence type="ECO:0000256" key="1">
    <source>
        <dbReference type="ARBA" id="ARBA00023122"/>
    </source>
</evidence>
<dbReference type="CDD" id="cd05401">
    <property type="entry name" value="NT_GlnE_GlnD_like"/>
    <property type="match status" value="1"/>
</dbReference>
<dbReference type="RefSeq" id="WP_156574051.1">
    <property type="nucleotide sequence ID" value="NZ_CP046415.1"/>
</dbReference>
<accession>A0A6I6D4Y0</accession>
<dbReference type="InterPro" id="IPR000644">
    <property type="entry name" value="CBS_dom"/>
</dbReference>
<dbReference type="Pfam" id="PF10335">
    <property type="entry name" value="DUF294_C"/>
    <property type="match status" value="1"/>
</dbReference>
<dbReference type="PROSITE" id="PS51371">
    <property type="entry name" value="CBS"/>
    <property type="match status" value="2"/>
</dbReference>
<keyword evidence="6" id="KW-1185">Reference proteome</keyword>
<dbReference type="Gene3D" id="2.60.120.10">
    <property type="entry name" value="Jelly Rolls"/>
    <property type="match status" value="1"/>
</dbReference>
<dbReference type="PANTHER" id="PTHR43080">
    <property type="entry name" value="CBS DOMAIN-CONTAINING PROTEIN CBSX3, MITOCHONDRIAL"/>
    <property type="match status" value="1"/>
</dbReference>
<dbReference type="AlphaFoldDB" id="A0A6I6D4Y0"/>
<dbReference type="SMART" id="SM00116">
    <property type="entry name" value="CBS"/>
    <property type="match status" value="2"/>
</dbReference>
<evidence type="ECO:0000256" key="2">
    <source>
        <dbReference type="PROSITE-ProRule" id="PRU00703"/>
    </source>
</evidence>
<reference evidence="5 6" key="1">
    <citation type="submission" date="2019-11" db="EMBL/GenBank/DDBJ databases">
        <authorList>
            <person name="Zhang J."/>
            <person name="Sun C."/>
        </authorList>
    </citation>
    <scope>NUCLEOTIDE SEQUENCE [LARGE SCALE GENOMIC DNA]</scope>
    <source>
        <strain evidence="6">sp2</strain>
    </source>
</reference>
<name>A0A6I6D4Y0_9GAMM</name>
<proteinExistence type="predicted"/>
<evidence type="ECO:0000313" key="6">
    <source>
        <dbReference type="Proteomes" id="UP000427716"/>
    </source>
</evidence>
<protein>
    <submittedName>
        <fullName evidence="5">CBS domain-containing protein</fullName>
    </submittedName>
</protein>
<dbReference type="SUPFAM" id="SSF54631">
    <property type="entry name" value="CBS-domain pair"/>
    <property type="match status" value="1"/>
</dbReference>
<dbReference type="EMBL" id="CP046415">
    <property type="protein sequence ID" value="QGT78594.1"/>
    <property type="molecule type" value="Genomic_DNA"/>
</dbReference>
<gene>
    <name evidence="5" type="ORF">GM160_06615</name>
</gene>
<organism evidence="5 6">
    <name type="scientific">Guyparkeria halophila</name>
    <dbReference type="NCBI Taxonomy" id="47960"/>
    <lineage>
        <taxon>Bacteria</taxon>
        <taxon>Pseudomonadati</taxon>
        <taxon>Pseudomonadota</taxon>
        <taxon>Gammaproteobacteria</taxon>
        <taxon>Chromatiales</taxon>
        <taxon>Thioalkalibacteraceae</taxon>
        <taxon>Guyparkeria</taxon>
    </lineage>
</organism>
<dbReference type="Gene3D" id="3.10.580.10">
    <property type="entry name" value="CBS-domain"/>
    <property type="match status" value="1"/>
</dbReference>
<dbReference type="GO" id="GO:0008773">
    <property type="term" value="F:[protein-PII] uridylyltransferase activity"/>
    <property type="evidence" value="ECO:0007669"/>
    <property type="project" value="InterPro"/>
</dbReference>
<dbReference type="KEGG" id="ghl:GM160_06615"/>
<dbReference type="SUPFAM" id="SSF51206">
    <property type="entry name" value="cAMP-binding domain-like"/>
    <property type="match status" value="1"/>
</dbReference>
<dbReference type="InterPro" id="IPR046342">
    <property type="entry name" value="CBS_dom_sf"/>
</dbReference>
<dbReference type="Pfam" id="PF00571">
    <property type="entry name" value="CBS"/>
    <property type="match status" value="2"/>
</dbReference>
<feature type="domain" description="CBS" evidence="4">
    <location>
        <begin position="229"/>
        <end position="287"/>
    </location>
</feature>
<feature type="region of interest" description="Disordered" evidence="3">
    <location>
        <begin position="74"/>
        <end position="98"/>
    </location>
</feature>
<dbReference type="Proteomes" id="UP000427716">
    <property type="component" value="Chromosome"/>
</dbReference>